<comment type="caution">
    <text evidence="1">The sequence shown here is derived from an EMBL/GenBank/DDBJ whole genome shotgun (WGS) entry which is preliminary data.</text>
</comment>
<gene>
    <name evidence="1" type="ORF">DMP10_07145</name>
</gene>
<protein>
    <submittedName>
        <fullName evidence="1">Uncharacterized protein</fullName>
    </submittedName>
</protein>
<dbReference type="EMBL" id="QICA01000010">
    <property type="protein sequence ID" value="RNL37759.1"/>
    <property type="molecule type" value="Genomic_DNA"/>
</dbReference>
<evidence type="ECO:0000313" key="2">
    <source>
        <dbReference type="Proteomes" id="UP000278327"/>
    </source>
</evidence>
<name>A0A3N0ATA1_9ACTN</name>
<dbReference type="Proteomes" id="UP000278327">
    <property type="component" value="Unassembled WGS sequence"/>
</dbReference>
<evidence type="ECO:0000313" key="1">
    <source>
        <dbReference type="EMBL" id="RNL37759.1"/>
    </source>
</evidence>
<keyword evidence="2" id="KW-1185">Reference proteome</keyword>
<sequence>MTDRTETDEILDGYLTADFDPLQAFAFDDDTDADDEAPSVLAEGPFNMPNPEAAPQFQRDLVAFDNGETAEERIDALFAQMPTFHKMLFTIMGTCASPLPTADLEEVIAEMKRHHHSVYEPLTLCNLLERAGAIAQTDENGTPLAEVEQEPLRVEVEGVEYWRVAPAPEVFWSLTEAGAAKLDSYRPMEMIAALYETEPQYGAIFTTCLELCARDGGASLREIGDVVDDEPVLQNPKRYAMYFIDKLEHAGAVEWTGQWSATEHGRAYLHADNEN</sequence>
<accession>A0A3N0ATA1</accession>
<reference evidence="1 2" key="1">
    <citation type="journal article" date="2019" name="Microbiol. Resour. Announc.">
        <title>Draft Genome Sequences of Type Strains of Gordonibacter faecihominis, Paraeggerthella hongkongensis, Parvibacter caecicola,Slackia equolifaciens, Slackia faecicanis, and Slackia isoflavoniconvertens.</title>
        <authorList>
            <person name="Danylec N."/>
            <person name="Stoll D.A."/>
            <person name="Dotsch A."/>
            <person name="Huch M."/>
        </authorList>
    </citation>
    <scope>NUCLEOTIDE SEQUENCE [LARGE SCALE GENOMIC DNA]</scope>
    <source>
        <strain evidence="1 2">DSM 18785</strain>
    </source>
</reference>
<proteinExistence type="predicted"/>
<organism evidence="1 2">
    <name type="scientific">Adlercreutzia equolifaciens subsp. celatus DSM 18785</name>
    <dbReference type="NCBI Taxonomy" id="1121021"/>
    <lineage>
        <taxon>Bacteria</taxon>
        <taxon>Bacillati</taxon>
        <taxon>Actinomycetota</taxon>
        <taxon>Coriobacteriia</taxon>
        <taxon>Eggerthellales</taxon>
        <taxon>Eggerthellaceae</taxon>
        <taxon>Adlercreutzia</taxon>
    </lineage>
</organism>
<dbReference type="RefSeq" id="WP_117284215.1">
    <property type="nucleotide sequence ID" value="NZ_JAMTCE010000013.1"/>
</dbReference>
<dbReference type="AlphaFoldDB" id="A0A3N0ATA1"/>